<dbReference type="PROSITE" id="PS50893">
    <property type="entry name" value="ABC_TRANSPORTER_2"/>
    <property type="match status" value="1"/>
</dbReference>
<dbReference type="SUPFAM" id="SSF52540">
    <property type="entry name" value="P-loop containing nucleoside triphosphate hydrolases"/>
    <property type="match status" value="1"/>
</dbReference>
<reference evidence="6 7" key="1">
    <citation type="submission" date="2019-01" db="EMBL/GenBank/DDBJ databases">
        <title>Draft genome sequence of Dictyobacter sp. Uno17.</title>
        <authorList>
            <person name="Wang C.M."/>
            <person name="Zheng Y."/>
            <person name="Sakai Y."/>
            <person name="Abe K."/>
            <person name="Yokota A."/>
            <person name="Yabe S."/>
        </authorList>
    </citation>
    <scope>NUCLEOTIDE SEQUENCE [LARGE SCALE GENOMIC DNA]</scope>
    <source>
        <strain evidence="6 7">Uno17</strain>
    </source>
</reference>
<gene>
    <name evidence="6" type="ORF">KDI_33780</name>
</gene>
<feature type="domain" description="ABC transporter" evidence="5">
    <location>
        <begin position="22"/>
        <end position="249"/>
    </location>
</feature>
<evidence type="ECO:0000313" key="6">
    <source>
        <dbReference type="EMBL" id="GCF09814.1"/>
    </source>
</evidence>
<evidence type="ECO:0000256" key="4">
    <source>
        <dbReference type="ARBA" id="ARBA00022840"/>
    </source>
</evidence>
<evidence type="ECO:0000256" key="3">
    <source>
        <dbReference type="ARBA" id="ARBA00022741"/>
    </source>
</evidence>
<dbReference type="Gene3D" id="3.40.50.300">
    <property type="entry name" value="P-loop containing nucleotide triphosphate hydrolases"/>
    <property type="match status" value="1"/>
</dbReference>
<comment type="caution">
    <text evidence="6">The sequence shown here is derived from an EMBL/GenBank/DDBJ whole genome shotgun (WGS) entry which is preliminary data.</text>
</comment>
<accession>A0A5A5TFX4</accession>
<dbReference type="Pfam" id="PF00005">
    <property type="entry name" value="ABC_tran"/>
    <property type="match status" value="1"/>
</dbReference>
<dbReference type="InterPro" id="IPR027417">
    <property type="entry name" value="P-loop_NTPase"/>
</dbReference>
<dbReference type="GO" id="GO:0005524">
    <property type="term" value="F:ATP binding"/>
    <property type="evidence" value="ECO:0007669"/>
    <property type="project" value="UniProtKB-KW"/>
</dbReference>
<keyword evidence="3" id="KW-0547">Nucleotide-binding</keyword>
<evidence type="ECO:0000259" key="5">
    <source>
        <dbReference type="PROSITE" id="PS50893"/>
    </source>
</evidence>
<dbReference type="PROSITE" id="PS00211">
    <property type="entry name" value="ABC_TRANSPORTER_1"/>
    <property type="match status" value="1"/>
</dbReference>
<dbReference type="CDD" id="cd03268">
    <property type="entry name" value="ABC_BcrA_bacitracin_resist"/>
    <property type="match status" value="1"/>
</dbReference>
<keyword evidence="2" id="KW-0813">Transport</keyword>
<dbReference type="InterPro" id="IPR017871">
    <property type="entry name" value="ABC_transporter-like_CS"/>
</dbReference>
<evidence type="ECO:0000256" key="2">
    <source>
        <dbReference type="ARBA" id="ARBA00022448"/>
    </source>
</evidence>
<protein>
    <submittedName>
        <fullName evidence="6">ABC transporter ATP-binding protein</fullName>
    </submittedName>
</protein>
<dbReference type="EMBL" id="BIXY01000051">
    <property type="protein sequence ID" value="GCF09814.1"/>
    <property type="molecule type" value="Genomic_DNA"/>
</dbReference>
<dbReference type="Proteomes" id="UP000322530">
    <property type="component" value="Unassembled WGS sequence"/>
</dbReference>
<keyword evidence="4 6" id="KW-0067">ATP-binding</keyword>
<name>A0A5A5TFX4_9CHLR</name>
<keyword evidence="7" id="KW-1185">Reference proteome</keyword>
<dbReference type="GO" id="GO:0016887">
    <property type="term" value="F:ATP hydrolysis activity"/>
    <property type="evidence" value="ECO:0007669"/>
    <property type="project" value="InterPro"/>
</dbReference>
<dbReference type="AlphaFoldDB" id="A0A5A5TFX4"/>
<sequence length="321" mass="35257">MMPHQQHVMFPNPQYRSQESVLRTINLTKQFKQRTAVNALHLDIRRGEIYGFLGPNGAGKTTTIRMVLGLITPTSGRVEILGQDARARRAVVLPHVGALIEQPALYHSLSGRNNLRVFADVLGGVPTARLDEVLTLVGLQERQRDKVQTYSLGMKQRLGIAVALLHDPALLILDEPTNGLDPAGIAEMREFLHRLSATGKTVLISSHLLSEIQQICTRVAIINFGKLVIETAVGELTSGEGRFVIRMEHVTDALTLIRAQPWGTDVCLDDHGRLITAAPGGVGRDLIAFLYQHGFAPEEVSQAKLDLEQVFLRLTSGYSGN</sequence>
<dbReference type="InterPro" id="IPR003439">
    <property type="entry name" value="ABC_transporter-like_ATP-bd"/>
</dbReference>
<dbReference type="PANTHER" id="PTHR43335:SF4">
    <property type="entry name" value="ABC TRANSPORTER, ATP-BINDING PROTEIN"/>
    <property type="match status" value="1"/>
</dbReference>
<dbReference type="InterPro" id="IPR003593">
    <property type="entry name" value="AAA+_ATPase"/>
</dbReference>
<evidence type="ECO:0000313" key="7">
    <source>
        <dbReference type="Proteomes" id="UP000322530"/>
    </source>
</evidence>
<proteinExistence type="inferred from homology"/>
<dbReference type="SMART" id="SM00382">
    <property type="entry name" value="AAA"/>
    <property type="match status" value="1"/>
</dbReference>
<organism evidence="6 7">
    <name type="scientific">Dictyobacter arantiisoli</name>
    <dbReference type="NCBI Taxonomy" id="2014874"/>
    <lineage>
        <taxon>Bacteria</taxon>
        <taxon>Bacillati</taxon>
        <taxon>Chloroflexota</taxon>
        <taxon>Ktedonobacteria</taxon>
        <taxon>Ktedonobacterales</taxon>
        <taxon>Dictyobacteraceae</taxon>
        <taxon>Dictyobacter</taxon>
    </lineage>
</organism>
<comment type="similarity">
    <text evidence="1">Belongs to the ABC transporter superfamily.</text>
</comment>
<evidence type="ECO:0000256" key="1">
    <source>
        <dbReference type="ARBA" id="ARBA00005417"/>
    </source>
</evidence>
<dbReference type="PANTHER" id="PTHR43335">
    <property type="entry name" value="ABC TRANSPORTER, ATP-BINDING PROTEIN"/>
    <property type="match status" value="1"/>
</dbReference>